<feature type="compositionally biased region" description="Polar residues" evidence="4">
    <location>
        <begin position="1"/>
        <end position="15"/>
    </location>
</feature>
<name>A0ABV4YY27_9BACI</name>
<dbReference type="HAMAP" id="MF_01504">
    <property type="entry name" value="SspK"/>
    <property type="match status" value="1"/>
</dbReference>
<dbReference type="RefSeq" id="WP_306077283.1">
    <property type="nucleotide sequence ID" value="NZ_JAROBZ020000001.1"/>
</dbReference>
<feature type="compositionally biased region" description="Basic and acidic residues" evidence="4">
    <location>
        <begin position="39"/>
        <end position="57"/>
    </location>
</feature>
<comment type="induction">
    <text evidence="2">Expressed only in the forespore compartment of sporulating cells.</text>
</comment>
<keyword evidence="6" id="KW-1185">Reference proteome</keyword>
<feature type="region of interest" description="Disordered" evidence="4">
    <location>
        <begin position="1"/>
        <end position="57"/>
    </location>
</feature>
<dbReference type="NCBIfam" id="NF002843">
    <property type="entry name" value="PRK03081.1"/>
    <property type="match status" value="1"/>
</dbReference>
<protein>
    <recommendedName>
        <fullName evidence="2 3">Small, acid-soluble spore protein K</fullName>
        <shortName evidence="2">SASP K</shortName>
    </recommendedName>
</protein>
<proteinExistence type="evidence at transcript level"/>
<comment type="caution">
    <text evidence="5">The sequence shown here is derived from an EMBL/GenBank/DDBJ whole genome shotgun (WGS) entry which is preliminary data.</text>
</comment>
<evidence type="ECO:0000256" key="3">
    <source>
        <dbReference type="NCBIfam" id="TIGR03091"/>
    </source>
</evidence>
<dbReference type="EMBL" id="JAROBZ020000001">
    <property type="protein sequence ID" value="MFB3169299.1"/>
    <property type="molecule type" value="Genomic_DNA"/>
</dbReference>
<keyword evidence="1 2" id="KW-0749">Sporulation</keyword>
<comment type="similarity">
    <text evidence="2">Belongs to the SspK family.</text>
</comment>
<evidence type="ECO:0000313" key="5">
    <source>
        <dbReference type="EMBL" id="MFB3169299.1"/>
    </source>
</evidence>
<feature type="compositionally biased region" description="Basic and acidic residues" evidence="4">
    <location>
        <begin position="16"/>
        <end position="32"/>
    </location>
</feature>
<evidence type="ECO:0000256" key="4">
    <source>
        <dbReference type="SAM" id="MobiDB-lite"/>
    </source>
</evidence>
<accession>A0ABV4YY27</accession>
<sequence length="57" mass="6534">MRNKDSNFPNLSSNKLEGEPRAKAEYASRRADGTINTHPQERMRASGQREKDTPEFL</sequence>
<gene>
    <name evidence="2" type="primary">sspK</name>
    <name evidence="5" type="ORF">P5G62_019510</name>
</gene>
<dbReference type="NCBIfam" id="TIGR03091">
    <property type="entry name" value="SASP_sspK"/>
    <property type="match status" value="1"/>
</dbReference>
<reference evidence="5 6" key="1">
    <citation type="submission" date="2024-05" db="EMBL/GenBank/DDBJ databases">
        <authorList>
            <person name="Venkateswaran K."/>
        </authorList>
    </citation>
    <scope>NUCLEOTIDE SEQUENCE [LARGE SCALE GENOMIC DNA]</scope>
    <source>
        <strain evidence="5 6">179-C4-2-HS</strain>
    </source>
</reference>
<dbReference type="InterPro" id="IPR012611">
    <property type="entry name" value="SASP_SspK"/>
</dbReference>
<evidence type="ECO:0000256" key="2">
    <source>
        <dbReference type="HAMAP-Rule" id="MF_01504"/>
    </source>
</evidence>
<evidence type="ECO:0000313" key="6">
    <source>
        <dbReference type="Proteomes" id="UP001241748"/>
    </source>
</evidence>
<organism evidence="5 6">
    <name type="scientific">Neobacillus driksii</name>
    <dbReference type="NCBI Taxonomy" id="3035913"/>
    <lineage>
        <taxon>Bacteria</taxon>
        <taxon>Bacillati</taxon>
        <taxon>Bacillota</taxon>
        <taxon>Bacilli</taxon>
        <taxon>Bacillales</taxon>
        <taxon>Bacillaceae</taxon>
        <taxon>Neobacillus</taxon>
    </lineage>
</organism>
<dbReference type="Proteomes" id="UP001241748">
    <property type="component" value="Unassembled WGS sequence"/>
</dbReference>
<evidence type="ECO:0000256" key="1">
    <source>
        <dbReference type="ARBA" id="ARBA00022969"/>
    </source>
</evidence>
<comment type="subcellular location">
    <subcellularLocation>
        <location evidence="2">Spore core</location>
    </subcellularLocation>
</comment>
<dbReference type="Pfam" id="PF08176">
    <property type="entry name" value="SspK"/>
    <property type="match status" value="1"/>
</dbReference>